<keyword evidence="5 6" id="KW-0539">Nucleus</keyword>
<reference evidence="9" key="2">
    <citation type="submission" date="2025-09" db="UniProtKB">
        <authorList>
            <consortium name="Ensembl"/>
        </authorList>
    </citation>
    <scope>IDENTIFICATION</scope>
</reference>
<dbReference type="CDD" id="cd00086">
    <property type="entry name" value="homeodomain"/>
    <property type="match status" value="1"/>
</dbReference>
<dbReference type="PROSITE" id="PS00027">
    <property type="entry name" value="HOMEOBOX_1"/>
    <property type="match status" value="1"/>
</dbReference>
<dbReference type="PROSITE" id="PS50071">
    <property type="entry name" value="HOMEOBOX_2"/>
    <property type="match status" value="1"/>
</dbReference>
<sequence>MDGLIRTVGQKFPFTIENILSKYPSSSGDKYGPSEVKEKMAALAGSHTEAVHHACLCCCYCSHCADIFQTDLIHEGKTKLCLGFYLWRHLLYDLTFKPDLVPVACQYGWSPALEEPSLGQVQRRTRRHRTIFTEEQLDALEELFLQNQYPDVNTREKLAQHAHLREERVEVWFKNRRAKWRRQKRLSFVVGNADN</sequence>
<accession>A0A672FQD8</accession>
<keyword evidence="10" id="KW-1185">Reference proteome</keyword>
<comment type="subcellular location">
    <subcellularLocation>
        <location evidence="1 6 7">Nucleus</location>
    </subcellularLocation>
</comment>
<dbReference type="GO" id="GO:0000981">
    <property type="term" value="F:DNA-binding transcription factor activity, RNA polymerase II-specific"/>
    <property type="evidence" value="ECO:0007669"/>
    <property type="project" value="InterPro"/>
</dbReference>
<name>A0A672FQD8_SALFA</name>
<dbReference type="OMA" id="VHHACLC"/>
<proteinExistence type="inferred from homology"/>
<dbReference type="GO" id="GO:0000978">
    <property type="term" value="F:RNA polymerase II cis-regulatory region sequence-specific DNA binding"/>
    <property type="evidence" value="ECO:0007669"/>
    <property type="project" value="TreeGrafter"/>
</dbReference>
<feature type="DNA-binding region" description="Homeobox" evidence="6">
    <location>
        <begin position="125"/>
        <end position="184"/>
    </location>
</feature>
<dbReference type="InterPro" id="IPR009057">
    <property type="entry name" value="Homeodomain-like_sf"/>
</dbReference>
<dbReference type="SUPFAM" id="SSF46689">
    <property type="entry name" value="Homeodomain-like"/>
    <property type="match status" value="1"/>
</dbReference>
<dbReference type="InterPro" id="IPR001356">
    <property type="entry name" value="HD"/>
</dbReference>
<keyword evidence="3 6" id="KW-0238">DNA-binding</keyword>
<dbReference type="InParanoid" id="A0A672FQD8"/>
<evidence type="ECO:0000256" key="3">
    <source>
        <dbReference type="ARBA" id="ARBA00023125"/>
    </source>
</evidence>
<dbReference type="SMART" id="SM00389">
    <property type="entry name" value="HOX"/>
    <property type="match status" value="1"/>
</dbReference>
<dbReference type="Ensembl" id="ENSSFAT00005009583.1">
    <property type="protein sequence ID" value="ENSSFAP00005009146.1"/>
    <property type="gene ID" value="ENSSFAG00005005276.1"/>
</dbReference>
<dbReference type="Proteomes" id="UP000472267">
    <property type="component" value="Unassembled WGS sequence"/>
</dbReference>
<organism evidence="9 10">
    <name type="scientific">Salarias fasciatus</name>
    <name type="common">Jewelled blenny</name>
    <name type="synonym">Blennius fasciatus</name>
    <dbReference type="NCBI Taxonomy" id="181472"/>
    <lineage>
        <taxon>Eukaryota</taxon>
        <taxon>Metazoa</taxon>
        <taxon>Chordata</taxon>
        <taxon>Craniata</taxon>
        <taxon>Vertebrata</taxon>
        <taxon>Euteleostomi</taxon>
        <taxon>Actinopterygii</taxon>
        <taxon>Neopterygii</taxon>
        <taxon>Teleostei</taxon>
        <taxon>Neoteleostei</taxon>
        <taxon>Acanthomorphata</taxon>
        <taxon>Ovalentaria</taxon>
        <taxon>Blenniimorphae</taxon>
        <taxon>Blenniiformes</taxon>
        <taxon>Blennioidei</taxon>
        <taxon>Blenniidae</taxon>
        <taxon>Salariinae</taxon>
        <taxon>Salarias</taxon>
    </lineage>
</organism>
<evidence type="ECO:0000256" key="7">
    <source>
        <dbReference type="RuleBase" id="RU000682"/>
    </source>
</evidence>
<feature type="domain" description="Homeobox" evidence="8">
    <location>
        <begin position="123"/>
        <end position="183"/>
    </location>
</feature>
<evidence type="ECO:0000313" key="9">
    <source>
        <dbReference type="Ensembl" id="ENSSFAP00005009146.1"/>
    </source>
</evidence>
<reference evidence="9" key="1">
    <citation type="submission" date="2025-08" db="UniProtKB">
        <authorList>
            <consortium name="Ensembl"/>
        </authorList>
    </citation>
    <scope>IDENTIFICATION</scope>
</reference>
<dbReference type="InterPro" id="IPR017970">
    <property type="entry name" value="Homeobox_CS"/>
</dbReference>
<evidence type="ECO:0000256" key="1">
    <source>
        <dbReference type="ARBA" id="ARBA00004123"/>
    </source>
</evidence>
<dbReference type="Pfam" id="PF00046">
    <property type="entry name" value="Homeodomain"/>
    <property type="match status" value="1"/>
</dbReference>
<keyword evidence="4 6" id="KW-0371">Homeobox</keyword>
<evidence type="ECO:0000256" key="6">
    <source>
        <dbReference type="PROSITE-ProRule" id="PRU00108"/>
    </source>
</evidence>
<dbReference type="AlphaFoldDB" id="A0A672FQD8"/>
<evidence type="ECO:0000256" key="5">
    <source>
        <dbReference type="ARBA" id="ARBA00023242"/>
    </source>
</evidence>
<evidence type="ECO:0000256" key="4">
    <source>
        <dbReference type="ARBA" id="ARBA00023155"/>
    </source>
</evidence>
<gene>
    <name evidence="9" type="primary">gsc2</name>
</gene>
<dbReference type="PANTHER" id="PTHR46643">
    <property type="entry name" value="HOMEOBOX PROTEIN GOOSECOID-RELATED"/>
    <property type="match status" value="1"/>
</dbReference>
<protein>
    <submittedName>
        <fullName evidence="9">Goosecoid homeobox 2</fullName>
    </submittedName>
</protein>
<evidence type="ECO:0000313" key="10">
    <source>
        <dbReference type="Proteomes" id="UP000472267"/>
    </source>
</evidence>
<evidence type="ECO:0000256" key="2">
    <source>
        <dbReference type="ARBA" id="ARBA00006503"/>
    </source>
</evidence>
<dbReference type="Gene3D" id="1.10.10.60">
    <property type="entry name" value="Homeodomain-like"/>
    <property type="match status" value="1"/>
</dbReference>
<dbReference type="PANTHER" id="PTHR46643:SF1">
    <property type="entry name" value="HOMEOBOX PROTEIN GOOSECOID-2"/>
    <property type="match status" value="1"/>
</dbReference>
<dbReference type="GO" id="GO:0005634">
    <property type="term" value="C:nucleus"/>
    <property type="evidence" value="ECO:0007669"/>
    <property type="project" value="UniProtKB-SubCell"/>
</dbReference>
<comment type="similarity">
    <text evidence="2">Belongs to the paired homeobox family. Bicoid subfamily.</text>
</comment>
<evidence type="ECO:0000259" key="8">
    <source>
        <dbReference type="PROSITE" id="PS50071"/>
    </source>
</evidence>
<dbReference type="InterPro" id="IPR051440">
    <property type="entry name" value="Goosecoid-like_HB"/>
</dbReference>